<evidence type="ECO:0000256" key="1">
    <source>
        <dbReference type="ARBA" id="ARBA00023122"/>
    </source>
</evidence>
<dbReference type="Pfam" id="PF00571">
    <property type="entry name" value="CBS"/>
    <property type="match status" value="3"/>
</dbReference>
<feature type="domain" description="CBS" evidence="2">
    <location>
        <begin position="141"/>
        <end position="196"/>
    </location>
</feature>
<dbReference type="EMBL" id="BLAB01000001">
    <property type="protein sequence ID" value="GER93539.1"/>
    <property type="molecule type" value="Genomic_DNA"/>
</dbReference>
<dbReference type="SMART" id="SM00116">
    <property type="entry name" value="CBS"/>
    <property type="match status" value="3"/>
</dbReference>
<keyword evidence="1" id="KW-0129">CBS domain</keyword>
<name>A0A5J4L5S2_9ZZZZ</name>
<dbReference type="SUPFAM" id="SSF54631">
    <property type="entry name" value="CBS-domain pair"/>
    <property type="match status" value="2"/>
</dbReference>
<proteinExistence type="predicted"/>
<gene>
    <name evidence="3" type="ORF">A45J_1285</name>
</gene>
<feature type="domain" description="CBS" evidence="2">
    <location>
        <begin position="76"/>
        <end position="134"/>
    </location>
</feature>
<reference evidence="3" key="1">
    <citation type="submission" date="2019-10" db="EMBL/GenBank/DDBJ databases">
        <title>Metagenomic sequencing of thiosulfate-disproportionating enrichment culture.</title>
        <authorList>
            <person name="Umezawa K."/>
            <person name="Kojima H."/>
            <person name="Fukui M."/>
        </authorList>
    </citation>
    <scope>NUCLEOTIDE SEQUENCE</scope>
    <source>
        <strain evidence="3">45J</strain>
    </source>
</reference>
<sequence length="204" mass="22972">MAMKDKSIRKIFTSNVISVTPDVSVSEAASLMEKNKISCIVVVQGKKPVGIFTERDFVVAVHRQNHLDSTEIGKLMTVQPITANIDTNIYEAYSLLEINRIRHLIIVDSNGELAGVITQSDIMKNLGLEYFVEIKNISRIMTKNVVTVERNFLLRNAISKMAEYSISCIVVEKDRSPVGILTERDVVRLFRAGVDIDSLRYLRV</sequence>
<organism evidence="3">
    <name type="scientific">hot springs metagenome</name>
    <dbReference type="NCBI Taxonomy" id="433727"/>
    <lineage>
        <taxon>unclassified sequences</taxon>
        <taxon>metagenomes</taxon>
        <taxon>ecological metagenomes</taxon>
    </lineage>
</organism>
<comment type="caution">
    <text evidence="3">The sequence shown here is derived from an EMBL/GenBank/DDBJ whole genome shotgun (WGS) entry which is preliminary data.</text>
</comment>
<dbReference type="CDD" id="cd02205">
    <property type="entry name" value="CBS_pair_SF"/>
    <property type="match status" value="1"/>
</dbReference>
<dbReference type="InterPro" id="IPR046342">
    <property type="entry name" value="CBS_dom_sf"/>
</dbReference>
<dbReference type="PANTHER" id="PTHR43080">
    <property type="entry name" value="CBS DOMAIN-CONTAINING PROTEIN CBSX3, MITOCHONDRIAL"/>
    <property type="match status" value="1"/>
</dbReference>
<dbReference type="AlphaFoldDB" id="A0A5J4L5S2"/>
<evidence type="ECO:0000259" key="2">
    <source>
        <dbReference type="PROSITE" id="PS51371"/>
    </source>
</evidence>
<accession>A0A5J4L5S2</accession>
<dbReference type="PROSITE" id="PS51371">
    <property type="entry name" value="CBS"/>
    <property type="match status" value="3"/>
</dbReference>
<dbReference type="InterPro" id="IPR000644">
    <property type="entry name" value="CBS_dom"/>
</dbReference>
<dbReference type="PANTHER" id="PTHR43080:SF2">
    <property type="entry name" value="CBS DOMAIN-CONTAINING PROTEIN"/>
    <property type="match status" value="1"/>
</dbReference>
<dbReference type="InterPro" id="IPR051257">
    <property type="entry name" value="Diverse_CBS-Domain"/>
</dbReference>
<protein>
    <recommendedName>
        <fullName evidence="2">CBS domain-containing protein</fullName>
    </recommendedName>
</protein>
<dbReference type="Gene3D" id="3.10.580.10">
    <property type="entry name" value="CBS-domain"/>
    <property type="match status" value="2"/>
</dbReference>
<feature type="domain" description="CBS" evidence="2">
    <location>
        <begin position="12"/>
        <end position="69"/>
    </location>
</feature>
<evidence type="ECO:0000313" key="3">
    <source>
        <dbReference type="EMBL" id="GER93539.1"/>
    </source>
</evidence>